<evidence type="ECO:0000256" key="1">
    <source>
        <dbReference type="SAM" id="MobiDB-lite"/>
    </source>
</evidence>
<organism evidence="2 3">
    <name type="scientific">Angomonas deanei</name>
    <dbReference type="NCBI Taxonomy" id="59799"/>
    <lineage>
        <taxon>Eukaryota</taxon>
        <taxon>Discoba</taxon>
        <taxon>Euglenozoa</taxon>
        <taxon>Kinetoplastea</taxon>
        <taxon>Metakinetoplastina</taxon>
        <taxon>Trypanosomatida</taxon>
        <taxon>Trypanosomatidae</taxon>
        <taxon>Strigomonadinae</taxon>
        <taxon>Angomonas</taxon>
    </lineage>
</organism>
<gene>
    <name evidence="2" type="ORF">ADEAN_000774700</name>
</gene>
<feature type="region of interest" description="Disordered" evidence="1">
    <location>
        <begin position="24"/>
        <end position="44"/>
    </location>
</feature>
<protein>
    <submittedName>
        <fullName evidence="2">Uncharacterized protein</fullName>
    </submittedName>
</protein>
<dbReference type="PANTHER" id="PTHR20916:SF26">
    <property type="entry name" value="CYSTEINE-RICH PROTEIN 2-BINDING PROTEIN"/>
    <property type="match status" value="1"/>
</dbReference>
<proteinExistence type="predicted"/>
<dbReference type="OrthoDB" id="273346at2759"/>
<dbReference type="EMBL" id="LR877160">
    <property type="protein sequence ID" value="CAD2220232.1"/>
    <property type="molecule type" value="Genomic_DNA"/>
</dbReference>
<evidence type="ECO:0000313" key="2">
    <source>
        <dbReference type="EMBL" id="CAD2220232.1"/>
    </source>
</evidence>
<dbReference type="PANTHER" id="PTHR20916">
    <property type="entry name" value="CYSTEINE AND GLYCINE-RICH PROTEIN 2 BINDING PROTEIN"/>
    <property type="match status" value="1"/>
</dbReference>
<dbReference type="Proteomes" id="UP000515908">
    <property type="component" value="Chromosome 16"/>
</dbReference>
<sequence length="548" mass="60575">MEYYAVGTPVRRATTTGELISPAAAAKSSHNNNNNNNNNNNEVTVSPQEHPLAAAVVSSPTANTNTNNLALLPNPLSVQATILRHPEYNLQSIQLQGNTNNGTGESALTFTEEGDVLHGVVDGPAMVLPPQVLLPSSLQPYLVGESFQALLVLQNAAVYPLNSLQVQIELHGPNNKPHKSVYAKGVGSLPGKGNFALPVNAVLDMGEGEYKLRADIVYHDGGTKEKKLSWESSLAVTNGLVVTASHYNNSNSRCVSIPVVDENKKLVRMRRLLNFSYVMKNVSKEYLVLTKTELRYKDENKNKSNDNNNNNRAMEVGLYPGDEYSGNYSIDVDTTTVNNNNNNNEKIGDFVWTWNRLNGHSNHSKSNTLNQWQLPVSLRYRTAPPGHHGSYEVIVLDATSPSNSTNIKSFPERVFHSGEPITFHCALLFHNHHNNNNTMEIGLKVRSEKLAPDWCYAGQGCVSLGKLDDNNNKETIRYFTVELLPWRTGWVALRGGIEIVSYTNQALLLWSPLPPKENNNNEMNNNNNNGIQLTVENTSNELCKLLVL</sequence>
<reference evidence="2 3" key="1">
    <citation type="submission" date="2020-08" db="EMBL/GenBank/DDBJ databases">
        <authorList>
            <person name="Newling K."/>
            <person name="Davey J."/>
            <person name="Forrester S."/>
        </authorList>
    </citation>
    <scope>NUCLEOTIDE SEQUENCE [LARGE SCALE GENOMIC DNA]</scope>
    <source>
        <strain evidence="3">Crithidia deanei Carvalho (ATCC PRA-265)</strain>
    </source>
</reference>
<dbReference type="GO" id="GO:0004402">
    <property type="term" value="F:histone acetyltransferase activity"/>
    <property type="evidence" value="ECO:0007669"/>
    <property type="project" value="TreeGrafter"/>
</dbReference>
<name>A0A7G2CPW6_9TRYP</name>
<feature type="compositionally biased region" description="Low complexity" evidence="1">
    <location>
        <begin position="31"/>
        <end position="41"/>
    </location>
</feature>
<accession>A0A7G2CPW6</accession>
<keyword evidence="3" id="KW-1185">Reference proteome</keyword>
<evidence type="ECO:0000313" key="3">
    <source>
        <dbReference type="Proteomes" id="UP000515908"/>
    </source>
</evidence>
<dbReference type="AlphaFoldDB" id="A0A7G2CPW6"/>
<dbReference type="VEuPathDB" id="TriTrypDB:ADEAN_000774700"/>